<reference evidence="2" key="1">
    <citation type="submission" date="2020-03" db="EMBL/GenBank/DDBJ databases">
        <title>The deep terrestrial virosphere.</title>
        <authorList>
            <person name="Holmfeldt K."/>
            <person name="Nilsson E."/>
            <person name="Simone D."/>
            <person name="Lopez-Fernandez M."/>
            <person name="Wu X."/>
            <person name="de Brujin I."/>
            <person name="Lundin D."/>
            <person name="Andersson A."/>
            <person name="Bertilsson S."/>
            <person name="Dopson M."/>
        </authorList>
    </citation>
    <scope>NUCLEOTIDE SEQUENCE</scope>
    <source>
        <strain evidence="1">MM415A00773</strain>
        <strain evidence="2">TM448B01359</strain>
    </source>
</reference>
<dbReference type="InterPro" id="IPR029063">
    <property type="entry name" value="SAM-dependent_MTases_sf"/>
</dbReference>
<dbReference type="Gene3D" id="3.40.50.150">
    <property type="entry name" value="Vaccinia Virus protein VP39"/>
    <property type="match status" value="1"/>
</dbReference>
<gene>
    <name evidence="1" type="ORF">MM415A00773_0002</name>
    <name evidence="2" type="ORF">TM448B01359_0002</name>
</gene>
<keyword evidence="2" id="KW-0808">Transferase</keyword>
<evidence type="ECO:0000313" key="1">
    <source>
        <dbReference type="EMBL" id="QJA80127.1"/>
    </source>
</evidence>
<dbReference type="AlphaFoldDB" id="A0A6M3XL30"/>
<dbReference type="EMBL" id="MT142408">
    <property type="protein sequence ID" value="QJA80127.1"/>
    <property type="molecule type" value="Genomic_DNA"/>
</dbReference>
<proteinExistence type="predicted"/>
<dbReference type="SUPFAM" id="SSF53335">
    <property type="entry name" value="S-adenosyl-L-methionine-dependent methyltransferases"/>
    <property type="match status" value="1"/>
</dbReference>
<evidence type="ECO:0000313" key="2">
    <source>
        <dbReference type="EMBL" id="QJH98628.1"/>
    </source>
</evidence>
<dbReference type="EMBL" id="MT144744">
    <property type="protein sequence ID" value="QJH98628.1"/>
    <property type="molecule type" value="Genomic_DNA"/>
</dbReference>
<accession>A0A6M3XL30</accession>
<keyword evidence="2" id="KW-0489">Methyltransferase</keyword>
<dbReference type="CDD" id="cd02440">
    <property type="entry name" value="AdoMet_MTases"/>
    <property type="match status" value="1"/>
</dbReference>
<dbReference type="Pfam" id="PF13489">
    <property type="entry name" value="Methyltransf_23"/>
    <property type="match status" value="1"/>
</dbReference>
<organism evidence="2">
    <name type="scientific">viral metagenome</name>
    <dbReference type="NCBI Taxonomy" id="1070528"/>
    <lineage>
        <taxon>unclassified sequences</taxon>
        <taxon>metagenomes</taxon>
        <taxon>organismal metagenomes</taxon>
    </lineage>
</organism>
<protein>
    <submittedName>
        <fullName evidence="2">Putative methyltransferase</fullName>
    </submittedName>
</protein>
<dbReference type="GO" id="GO:0008168">
    <property type="term" value="F:methyltransferase activity"/>
    <property type="evidence" value="ECO:0007669"/>
    <property type="project" value="UniProtKB-KW"/>
</dbReference>
<name>A0A6M3XL30_9ZZZZ</name>
<sequence>MSSEEWYGEYYYTDQHWKENRWYPKKMLRPGDMDSAIAYALGYTSYQEVRGSLGPAPYFQGGSVIVPEDVPESTAAKQMETLMAGAKRIPKAVLSVGCGRGEIASALASVKIRTYATDPSVYLHEMIDRTMKEWCEHPSYMSFDRVGLKDVPRVIPRVFDTVIFCESLEHIPSEEFWGAWGFLKETLEKNGGLLIVTNWMGMHPINIDGTGKDHIARVDDELFGKMAGDAKETVYREGSHLVLRFAMS</sequence>
<dbReference type="GO" id="GO:0032259">
    <property type="term" value="P:methylation"/>
    <property type="evidence" value="ECO:0007669"/>
    <property type="project" value="UniProtKB-KW"/>
</dbReference>